<dbReference type="PIRSF" id="PIRSF004862">
    <property type="entry name" value="FliF"/>
    <property type="match status" value="1"/>
</dbReference>
<keyword evidence="17" id="KW-0282">Flagellum</keyword>
<dbReference type="PANTHER" id="PTHR30046:SF0">
    <property type="entry name" value="FLAGELLAR M-RING PROTEIN"/>
    <property type="match status" value="1"/>
</dbReference>
<accession>A0A4D6YCF9</accession>
<evidence type="ECO:0000256" key="2">
    <source>
        <dbReference type="ARBA" id="ARBA00004117"/>
    </source>
</evidence>
<dbReference type="RefSeq" id="WP_158343165.1">
    <property type="nucleotide sequence ID" value="NZ_CP034861.1"/>
</dbReference>
<reference evidence="17 18" key="2">
    <citation type="submission" date="2019-05" db="EMBL/GenBank/DDBJ databases">
        <title>Genome evolution of the obligate endosymbiont Buchnera aphidicola.</title>
        <authorList>
            <person name="Moran N.A."/>
        </authorList>
    </citation>
    <scope>NUCLEOTIDE SEQUENCE [LARGE SCALE GENOMIC DNA]</scope>
    <source>
        <strain evidence="17 18">Mst</strain>
    </source>
</reference>
<keyword evidence="17" id="KW-0966">Cell projection</keyword>
<evidence type="ECO:0000259" key="16">
    <source>
        <dbReference type="Pfam" id="PF08345"/>
    </source>
</evidence>
<dbReference type="InterPro" id="IPR013556">
    <property type="entry name" value="Flag_M-ring_C"/>
</dbReference>
<comment type="function">
    <text evidence="1 12">The M ring may be actively involved in energy transduction.</text>
</comment>
<name>A0A4D6YCF9_9GAMM</name>
<dbReference type="PRINTS" id="PR01009">
    <property type="entry name" value="FLGMRINGFLIF"/>
</dbReference>
<evidence type="ECO:0000256" key="6">
    <source>
        <dbReference type="ARBA" id="ARBA00022475"/>
    </source>
</evidence>
<gene>
    <name evidence="17" type="primary">fliF</name>
    <name evidence="17" type="ORF">D9V75_00335</name>
</gene>
<dbReference type="NCBIfam" id="TIGR00206">
    <property type="entry name" value="fliF"/>
    <property type="match status" value="1"/>
</dbReference>
<dbReference type="GO" id="GO:0005886">
    <property type="term" value="C:plasma membrane"/>
    <property type="evidence" value="ECO:0007669"/>
    <property type="project" value="UniProtKB-SubCell"/>
</dbReference>
<comment type="subunit">
    <text evidence="11">The basal body constitutes a major portion of the flagellar organelle and consists of four rings (L,P,S, and M) mounted on a central rod. The M ring is integral to the inner membrane of the cell and may be connected to the flagellar rod via the S ring. The S (supramembrane ring) lies just distal to the M ring. The L and P rings lie in the outer membrane and the periplasmic space, respectively.</text>
</comment>
<evidence type="ECO:0000256" key="4">
    <source>
        <dbReference type="ARBA" id="ARBA00007971"/>
    </source>
</evidence>
<proteinExistence type="inferred from homology"/>
<sequence>MNISTEEELAVKEKKNFIHFLSHFFKNSRILIILFAAAIITAIPVSLWIKSPSYQVLYSQLSSEDRKSIIDQLNQMKVPYHFSKSTDQLLVPKNNVYDLRLRLAENNLPRGEGVGFELLDKQKFGISQFNEQINYQRALEGELARTIQRIKSIKSARVHIAFQKESLFLKDKKQPSASVVLDLKPGTILDSNQINAILHLISSSISDLSVNNITILDQFGELLNHPSLSYNQVNNAQFQYSEQIESLYRHRIRNILEPLVGVGNVYAQVTAQIDFNDQEKTQEKYLPNSNHENQAVRSHQTSVHNQVYKKNQKENASISDSNKVRNNQINQKNSETNKNSLVLEKNLPKNKFISSNSNINQENVVNYELNHTVSHTKMNIGEIKRLSAAVVVNFIKDKNGKLVSLTDQEINNIIHLTQEAIGYSKFRGDSVHVVNASFVKPEEKALVALDNKNENDSLYHVFFALSPWFLLILFIFFIIKKYVCSSSKKNLLDNNSIKEMKFSSEEDNFEKNSSQKNIQNDLNIDKLIHQICNISNKNPRTIALIIRQWMSDKT</sequence>
<keyword evidence="7 14" id="KW-0812">Transmembrane</keyword>
<comment type="similarity">
    <text evidence="4 12">Belongs to the FliF family.</text>
</comment>
<evidence type="ECO:0000256" key="9">
    <source>
        <dbReference type="ARBA" id="ARBA00023136"/>
    </source>
</evidence>
<evidence type="ECO:0000256" key="10">
    <source>
        <dbReference type="ARBA" id="ARBA00023143"/>
    </source>
</evidence>
<dbReference type="GO" id="GO:0009431">
    <property type="term" value="C:bacterial-type flagellum basal body, MS ring"/>
    <property type="evidence" value="ECO:0007669"/>
    <property type="project" value="InterPro"/>
</dbReference>
<feature type="transmembrane region" description="Helical" evidence="14">
    <location>
        <begin position="458"/>
        <end position="479"/>
    </location>
</feature>
<dbReference type="Gene3D" id="3.30.300.30">
    <property type="match status" value="1"/>
</dbReference>
<evidence type="ECO:0000256" key="14">
    <source>
        <dbReference type="SAM" id="Phobius"/>
    </source>
</evidence>
<dbReference type="AlphaFoldDB" id="A0A4D6YCF9"/>
<organism evidence="17 18">
    <name type="scientific">Buchnera aphidicola</name>
    <name type="common">Muscaphis stroyani</name>
    <dbReference type="NCBI Taxonomy" id="1241869"/>
    <lineage>
        <taxon>Bacteria</taxon>
        <taxon>Pseudomonadati</taxon>
        <taxon>Pseudomonadota</taxon>
        <taxon>Gammaproteobacteria</taxon>
        <taxon>Enterobacterales</taxon>
        <taxon>Erwiniaceae</taxon>
        <taxon>Buchnera</taxon>
    </lineage>
</organism>
<protein>
    <recommendedName>
        <fullName evidence="5 12">Flagellar M-ring protein</fullName>
    </recommendedName>
</protein>
<dbReference type="GO" id="GO:0071973">
    <property type="term" value="P:bacterial-type flagellum-dependent cell motility"/>
    <property type="evidence" value="ECO:0007669"/>
    <property type="project" value="InterPro"/>
</dbReference>
<comment type="subcellular location">
    <subcellularLocation>
        <location evidence="2 12">Bacterial flagellum basal body</location>
    </subcellularLocation>
    <subcellularLocation>
        <location evidence="3">Cell membrane</location>
        <topology evidence="3">Multi-pass membrane protein</topology>
    </subcellularLocation>
</comment>
<dbReference type="OrthoDB" id="8554211at2"/>
<dbReference type="InterPro" id="IPR045851">
    <property type="entry name" value="AMP-bd_C_sf"/>
</dbReference>
<evidence type="ECO:0000256" key="12">
    <source>
        <dbReference type="PIRNR" id="PIRNR004862"/>
    </source>
</evidence>
<dbReference type="Proteomes" id="UP000298673">
    <property type="component" value="Chromosome"/>
</dbReference>
<evidence type="ECO:0000259" key="15">
    <source>
        <dbReference type="Pfam" id="PF01514"/>
    </source>
</evidence>
<evidence type="ECO:0000256" key="5">
    <source>
        <dbReference type="ARBA" id="ARBA00017949"/>
    </source>
</evidence>
<reference evidence="17 18" key="1">
    <citation type="submission" date="2018-12" db="EMBL/GenBank/DDBJ databases">
        <authorList>
            <person name="Chong R.A."/>
        </authorList>
    </citation>
    <scope>NUCLEOTIDE SEQUENCE [LARGE SCALE GENOMIC DNA]</scope>
    <source>
        <strain evidence="17 18">Mst</strain>
    </source>
</reference>
<keyword evidence="9 14" id="KW-0472">Membrane</keyword>
<keyword evidence="17" id="KW-0969">Cilium</keyword>
<dbReference type="InterPro" id="IPR006182">
    <property type="entry name" value="FliF_N_dom"/>
</dbReference>
<dbReference type="GO" id="GO:0003774">
    <property type="term" value="F:cytoskeletal motor activity"/>
    <property type="evidence" value="ECO:0007669"/>
    <property type="project" value="InterPro"/>
</dbReference>
<evidence type="ECO:0000256" key="3">
    <source>
        <dbReference type="ARBA" id="ARBA00004651"/>
    </source>
</evidence>
<keyword evidence="6" id="KW-1003">Cell membrane</keyword>
<dbReference type="Pfam" id="PF01514">
    <property type="entry name" value="YscJ_FliF"/>
    <property type="match status" value="1"/>
</dbReference>
<dbReference type="EMBL" id="CP034861">
    <property type="protein sequence ID" value="QCI24181.1"/>
    <property type="molecule type" value="Genomic_DNA"/>
</dbReference>
<feature type="domain" description="Flagellar M-ring N-terminal" evidence="15">
    <location>
        <begin position="50"/>
        <end position="224"/>
    </location>
</feature>
<dbReference type="InterPro" id="IPR043427">
    <property type="entry name" value="YscJ/FliF"/>
</dbReference>
<feature type="region of interest" description="Disordered" evidence="13">
    <location>
        <begin position="313"/>
        <end position="339"/>
    </location>
</feature>
<dbReference type="PANTHER" id="PTHR30046">
    <property type="entry name" value="FLAGELLAR M-RING PROTEIN"/>
    <property type="match status" value="1"/>
</dbReference>
<evidence type="ECO:0000256" key="1">
    <source>
        <dbReference type="ARBA" id="ARBA00003820"/>
    </source>
</evidence>
<evidence type="ECO:0000256" key="13">
    <source>
        <dbReference type="SAM" id="MobiDB-lite"/>
    </source>
</evidence>
<keyword evidence="8 14" id="KW-1133">Transmembrane helix</keyword>
<dbReference type="InterPro" id="IPR000067">
    <property type="entry name" value="FlgMring_FliF"/>
</dbReference>
<feature type="domain" description="Flagellar M-ring C-terminal" evidence="16">
    <location>
        <begin position="256"/>
        <end position="438"/>
    </location>
</feature>
<evidence type="ECO:0000313" key="18">
    <source>
        <dbReference type="Proteomes" id="UP000298673"/>
    </source>
</evidence>
<feature type="transmembrane region" description="Helical" evidence="14">
    <location>
        <begin position="30"/>
        <end position="49"/>
    </location>
</feature>
<evidence type="ECO:0000256" key="11">
    <source>
        <dbReference type="ARBA" id="ARBA00025936"/>
    </source>
</evidence>
<evidence type="ECO:0000256" key="7">
    <source>
        <dbReference type="ARBA" id="ARBA00022692"/>
    </source>
</evidence>
<evidence type="ECO:0000256" key="8">
    <source>
        <dbReference type="ARBA" id="ARBA00022989"/>
    </source>
</evidence>
<dbReference type="Pfam" id="PF08345">
    <property type="entry name" value="YscJ_FliF_C"/>
    <property type="match status" value="1"/>
</dbReference>
<evidence type="ECO:0000313" key="17">
    <source>
        <dbReference type="EMBL" id="QCI24181.1"/>
    </source>
</evidence>
<keyword evidence="10 12" id="KW-0975">Bacterial flagellum</keyword>